<comment type="caution">
    <text evidence="5">The sequence shown here is derived from an EMBL/GenBank/DDBJ whole genome shotgun (WGS) entry which is preliminary data.</text>
</comment>
<organism evidence="5 6">
    <name type="scientific">Bradyrhizobium ottawaense</name>
    <dbReference type="NCBI Taxonomy" id="931866"/>
    <lineage>
        <taxon>Bacteria</taxon>
        <taxon>Pseudomonadati</taxon>
        <taxon>Pseudomonadota</taxon>
        <taxon>Alphaproteobacteria</taxon>
        <taxon>Hyphomicrobiales</taxon>
        <taxon>Nitrobacteraceae</taxon>
        <taxon>Bradyrhizobium</taxon>
    </lineage>
</organism>
<keyword evidence="2 5" id="KW-0378">Hydrolase</keyword>
<reference evidence="5 6" key="1">
    <citation type="submission" date="2024-07" db="EMBL/GenBank/DDBJ databases">
        <title>Genomic Encyclopedia of Type Strains, Phase V (KMG-V): Genome sequencing to study the core and pangenomes of soil and plant-associated prokaryotes.</title>
        <authorList>
            <person name="Whitman W."/>
        </authorList>
    </citation>
    <scope>NUCLEOTIDE SEQUENCE [LARGE SCALE GENOMIC DNA]</scope>
    <source>
        <strain evidence="5 6">USDA 152</strain>
    </source>
</reference>
<accession>A0ABV4G6Q8</accession>
<evidence type="ECO:0000313" key="5">
    <source>
        <dbReference type="EMBL" id="MEY9459580.1"/>
    </source>
</evidence>
<feature type="chain" id="PRO_5047340798" evidence="3">
    <location>
        <begin position="23"/>
        <end position="505"/>
    </location>
</feature>
<gene>
    <name evidence="5" type="ORF">ABIG07_008528</name>
</gene>
<evidence type="ECO:0000259" key="4">
    <source>
        <dbReference type="Pfam" id="PF00135"/>
    </source>
</evidence>
<dbReference type="InterPro" id="IPR050309">
    <property type="entry name" value="Type-B_Carboxylest/Lipase"/>
</dbReference>
<comment type="similarity">
    <text evidence="1">Belongs to the type-B carboxylesterase/lipase family.</text>
</comment>
<feature type="signal peptide" evidence="3">
    <location>
        <begin position="1"/>
        <end position="22"/>
    </location>
</feature>
<dbReference type="PRINTS" id="PR00878">
    <property type="entry name" value="CHOLNESTRASE"/>
</dbReference>
<dbReference type="PANTHER" id="PTHR11559">
    <property type="entry name" value="CARBOXYLESTERASE"/>
    <property type="match status" value="1"/>
</dbReference>
<evidence type="ECO:0000313" key="6">
    <source>
        <dbReference type="Proteomes" id="UP001565369"/>
    </source>
</evidence>
<dbReference type="InterPro" id="IPR019819">
    <property type="entry name" value="Carboxylesterase_B_CS"/>
</dbReference>
<keyword evidence="6" id="KW-1185">Reference proteome</keyword>
<sequence>MRSLLALLAASIVLCCAGSAVAQPVGQFPFALTREGQILGAVEGEVASFKGLAYAAPPVGALRWRPPQPTPESSEMHTAYDYGAPCLQPSLPDAGEDCLTLNVFRPFGVDGPLPVMMFIHGGGFIGGTANERLFDGARLAQAGLIVVTANYRLGVLGWLTDPALTDGGSGNYGLMDQIAALHWVHDNIAAFGGDPHNVTLFGSDSGATSIALLMLSAQSRDLFQKAILQSVPARAPLRSAQDAQAMGRQFVAALGPQADLRAAGPRRLLAAESRLLEQSRYGFAPMMDGALVTEDIAAGFAAGHQSRIPLIIGSNDDETGFDGEFDVKEELAASGLTSDELRKLYPDLAKPSLAKPSLAKPSLVKPSDVAARFYTDKVFSEPARLLARLHAASGAATFRYRFAYVPEARRANPGPGHGRELQFIFGAEGVPGAGIFSRADREVASRMRSYWINFARSGDPNGPGLPHWDSVAGRDRLLLIANDHIASGDDPWSERLDRIAGESKK</sequence>
<proteinExistence type="inferred from homology"/>
<name>A0ABV4G6Q8_9BRAD</name>
<dbReference type="Gene3D" id="3.40.50.1820">
    <property type="entry name" value="alpha/beta hydrolase"/>
    <property type="match status" value="1"/>
</dbReference>
<dbReference type="Pfam" id="PF00135">
    <property type="entry name" value="COesterase"/>
    <property type="match status" value="1"/>
</dbReference>
<dbReference type="GO" id="GO:0016787">
    <property type="term" value="F:hydrolase activity"/>
    <property type="evidence" value="ECO:0007669"/>
    <property type="project" value="UniProtKB-KW"/>
</dbReference>
<dbReference type="EMBL" id="JBGBZJ010000003">
    <property type="protein sequence ID" value="MEY9459580.1"/>
    <property type="molecule type" value="Genomic_DNA"/>
</dbReference>
<dbReference type="EC" id="3.1.1.-" evidence="5"/>
<feature type="domain" description="Carboxylesterase type B" evidence="4">
    <location>
        <begin position="32"/>
        <end position="477"/>
    </location>
</feature>
<evidence type="ECO:0000256" key="2">
    <source>
        <dbReference type="ARBA" id="ARBA00022801"/>
    </source>
</evidence>
<dbReference type="SUPFAM" id="SSF53474">
    <property type="entry name" value="alpha/beta-Hydrolases"/>
    <property type="match status" value="1"/>
</dbReference>
<dbReference type="RefSeq" id="WP_028145413.1">
    <property type="nucleotide sequence ID" value="NZ_AP021854.1"/>
</dbReference>
<protein>
    <submittedName>
        <fullName evidence="5">Para-nitrobenzyl esterase</fullName>
        <ecNumber evidence="5">3.1.1.-</ecNumber>
    </submittedName>
</protein>
<evidence type="ECO:0000256" key="1">
    <source>
        <dbReference type="ARBA" id="ARBA00005964"/>
    </source>
</evidence>
<evidence type="ECO:0000256" key="3">
    <source>
        <dbReference type="SAM" id="SignalP"/>
    </source>
</evidence>
<keyword evidence="3" id="KW-0732">Signal</keyword>
<dbReference type="InterPro" id="IPR002018">
    <property type="entry name" value="CarbesteraseB"/>
</dbReference>
<dbReference type="PROSITE" id="PS00941">
    <property type="entry name" value="CARBOXYLESTERASE_B_2"/>
    <property type="match status" value="1"/>
</dbReference>
<dbReference type="Proteomes" id="UP001565369">
    <property type="component" value="Unassembled WGS sequence"/>
</dbReference>
<dbReference type="InterPro" id="IPR029058">
    <property type="entry name" value="AB_hydrolase_fold"/>
</dbReference>
<dbReference type="InterPro" id="IPR000997">
    <property type="entry name" value="Cholinesterase"/>
</dbReference>